<reference evidence="2" key="1">
    <citation type="submission" date="2021-01" db="EMBL/GenBank/DDBJ databases">
        <title>Whole genome shotgun sequence of Virgisporangium aliadipatigenens NBRC 105644.</title>
        <authorList>
            <person name="Komaki H."/>
            <person name="Tamura T."/>
        </authorList>
    </citation>
    <scope>NUCLEOTIDE SEQUENCE</scope>
    <source>
        <strain evidence="2">NBRC 105644</strain>
    </source>
</reference>
<feature type="signal peptide" evidence="1">
    <location>
        <begin position="1"/>
        <end position="25"/>
    </location>
</feature>
<dbReference type="AlphaFoldDB" id="A0A8J4DQP6"/>
<proteinExistence type="predicted"/>
<keyword evidence="3" id="KW-1185">Reference proteome</keyword>
<protein>
    <recommendedName>
        <fullName evidence="4">Adhesin domain-containing protein</fullName>
    </recommendedName>
</protein>
<dbReference type="RefSeq" id="WP_203899742.1">
    <property type="nucleotide sequence ID" value="NZ_BOPF01000009.1"/>
</dbReference>
<dbReference type="EMBL" id="BOPF01000009">
    <property type="protein sequence ID" value="GIJ46226.1"/>
    <property type="molecule type" value="Genomic_DNA"/>
</dbReference>
<evidence type="ECO:0000313" key="2">
    <source>
        <dbReference type="EMBL" id="GIJ46226.1"/>
    </source>
</evidence>
<gene>
    <name evidence="2" type="ORF">Val02_31120</name>
</gene>
<evidence type="ECO:0008006" key="4">
    <source>
        <dbReference type="Google" id="ProtNLM"/>
    </source>
</evidence>
<keyword evidence="1" id="KW-0732">Signal</keyword>
<name>A0A8J4DQP6_9ACTN</name>
<evidence type="ECO:0000313" key="3">
    <source>
        <dbReference type="Proteomes" id="UP000619260"/>
    </source>
</evidence>
<evidence type="ECO:0000256" key="1">
    <source>
        <dbReference type="SAM" id="SignalP"/>
    </source>
</evidence>
<organism evidence="2 3">
    <name type="scientific">Virgisporangium aliadipatigenens</name>
    <dbReference type="NCBI Taxonomy" id="741659"/>
    <lineage>
        <taxon>Bacteria</taxon>
        <taxon>Bacillati</taxon>
        <taxon>Actinomycetota</taxon>
        <taxon>Actinomycetes</taxon>
        <taxon>Micromonosporales</taxon>
        <taxon>Micromonosporaceae</taxon>
        <taxon>Virgisporangium</taxon>
    </lineage>
</organism>
<comment type="caution">
    <text evidence="2">The sequence shown here is derived from an EMBL/GenBank/DDBJ whole genome shotgun (WGS) entry which is preliminary data.</text>
</comment>
<sequence>MRWRVGGSLFTVLVLLIGAVTAATAMTGQDSSGTTRHPGVRRVIVHNPAGPVTVRGGGAEVVAHHRLAWALTKPWLDERLDGSVLTLNAECAPPRGFHISVKCEVAYDIEVPTDIDLEATASGTVAVTGVRGQVAVQSG</sequence>
<feature type="chain" id="PRO_5038408663" description="Adhesin domain-containing protein" evidence="1">
    <location>
        <begin position="26"/>
        <end position="139"/>
    </location>
</feature>
<dbReference type="Proteomes" id="UP000619260">
    <property type="component" value="Unassembled WGS sequence"/>
</dbReference>
<accession>A0A8J4DQP6</accession>